<dbReference type="EMBL" id="JACYFG010000038">
    <property type="protein sequence ID" value="MBD5780984.1"/>
    <property type="molecule type" value="Genomic_DNA"/>
</dbReference>
<sequence length="395" mass="44388">MSTIRPFIISIVSIVYLAIPALAFPNIKLPTTNQNEGILVFRVDSNYPNIIGNKLRIRFKEKDKLTFYTVAPKRKGELTYFVMPAGDYVAQDFYTLQYSYNFPDPVNFTVTPKQVVYIGDINFMTKLRYAADWKVEAFSIKDKSDELPSSEFTKKGYALVSTATHQKKISDETVRKLKVPDKTFSPQDLEGSGLIVAMITVNKRTNSLLAGVASGLTLGLKKAPVDSFTIDFTSSDRLLVGSLDNSGWPWQNHQKLDKYSQGKVAAVLAPPGDYNISGFHVTLTDGSYIYSIVEADATFSVQAGEVVYIGEYFANVLQERFLGVPQPQEVEFYVNDYWARDRSVLEKEYPFLKEVQSRVELCKPAGGWENIFRVGTDLRNTLGKKEAKTTETQGE</sequence>
<comment type="caution">
    <text evidence="1">The sequence shown here is derived from an EMBL/GenBank/DDBJ whole genome shotgun (WGS) entry which is preliminary data.</text>
</comment>
<proteinExistence type="predicted"/>
<dbReference type="AlphaFoldDB" id="A0A927F9V3"/>
<name>A0A927F9V3_9BACT</name>
<gene>
    <name evidence="1" type="ORF">IEN85_15900</name>
</gene>
<dbReference type="Proteomes" id="UP000622317">
    <property type="component" value="Unassembled WGS sequence"/>
</dbReference>
<evidence type="ECO:0000313" key="1">
    <source>
        <dbReference type="EMBL" id="MBD5780984.1"/>
    </source>
</evidence>
<evidence type="ECO:0000313" key="2">
    <source>
        <dbReference type="Proteomes" id="UP000622317"/>
    </source>
</evidence>
<reference evidence="1" key="1">
    <citation type="submission" date="2020-09" db="EMBL/GenBank/DDBJ databases">
        <title>Pelagicoccus enzymogenes sp. nov. with an EPS production, isolated from marine sediment.</title>
        <authorList>
            <person name="Feng X."/>
        </authorList>
    </citation>
    <scope>NUCLEOTIDE SEQUENCE</scope>
    <source>
        <strain evidence="1">NFK12</strain>
    </source>
</reference>
<keyword evidence="2" id="KW-1185">Reference proteome</keyword>
<accession>A0A927F9V3</accession>
<protein>
    <submittedName>
        <fullName evidence="1">Uncharacterized protein</fullName>
    </submittedName>
</protein>
<organism evidence="1 2">
    <name type="scientific">Pelagicoccus enzymogenes</name>
    <dbReference type="NCBI Taxonomy" id="2773457"/>
    <lineage>
        <taxon>Bacteria</taxon>
        <taxon>Pseudomonadati</taxon>
        <taxon>Verrucomicrobiota</taxon>
        <taxon>Opitutia</taxon>
        <taxon>Puniceicoccales</taxon>
        <taxon>Pelagicoccaceae</taxon>
        <taxon>Pelagicoccus</taxon>
    </lineage>
</organism>